<evidence type="ECO:0000313" key="2">
    <source>
        <dbReference type="Proteomes" id="UP001169242"/>
    </source>
</evidence>
<reference evidence="1" key="1">
    <citation type="journal article" date="2023" name="Int. J. Syst. Evol. Microbiol.">
        <title>&lt;i&gt;Holtiella tumoricola&lt;/i&gt; gen. nov. sp. nov., isolated from a human clinical sample.</title>
        <authorList>
            <person name="Allen-Vercoe E."/>
            <person name="Daigneault M.C."/>
            <person name="Vancuren S.J."/>
            <person name="Cochrane K."/>
            <person name="O'Neal L.L."/>
            <person name="Sankaranarayanan K."/>
            <person name="Lawson P.A."/>
        </authorList>
    </citation>
    <scope>NUCLEOTIDE SEQUENCE</scope>
    <source>
        <strain evidence="1">CC70A</strain>
    </source>
</reference>
<gene>
    <name evidence="1" type="ORF">PBV87_08800</name>
</gene>
<dbReference type="NCBIfam" id="NF047498">
    <property type="entry name" value="LIC_12616_fam"/>
    <property type="match status" value="1"/>
</dbReference>
<proteinExistence type="predicted"/>
<accession>A0AA42DME5</accession>
<comment type="caution">
    <text evidence="1">The sequence shown here is derived from an EMBL/GenBank/DDBJ whole genome shotgun (WGS) entry which is preliminary data.</text>
</comment>
<protein>
    <submittedName>
        <fullName evidence="1">Uncharacterized protein</fullName>
    </submittedName>
</protein>
<dbReference type="RefSeq" id="WP_271011938.1">
    <property type="nucleotide sequence ID" value="NZ_JAQIFT010000039.1"/>
</dbReference>
<organism evidence="1 2">
    <name type="scientific">Holtiella tumoricola</name>
    <dbReference type="NCBI Taxonomy" id="3018743"/>
    <lineage>
        <taxon>Bacteria</taxon>
        <taxon>Bacillati</taxon>
        <taxon>Bacillota</taxon>
        <taxon>Clostridia</taxon>
        <taxon>Lachnospirales</taxon>
        <taxon>Cellulosilyticaceae</taxon>
        <taxon>Holtiella</taxon>
    </lineage>
</organism>
<dbReference type="Proteomes" id="UP001169242">
    <property type="component" value="Unassembled WGS sequence"/>
</dbReference>
<dbReference type="AlphaFoldDB" id="A0AA42DME5"/>
<name>A0AA42DME5_9FIRM</name>
<sequence length="173" mass="20312">MNLVEAVEYIRELIFANTKEEGEKEGIRTFWEGFNGERPSETYMTVEILEPYLPISENKECEYVPTEKGLERQSKDTFESILQFKIYAVEEKDCVIAFSKFQKYAAYKFRMDLNKKEVAYVSISTLRGLMNFEEDDKEVIKTFDLKIRMTDVVRDEVDYFTVIKLKGSEGNVI</sequence>
<keyword evidence="2" id="KW-1185">Reference proteome</keyword>
<dbReference type="EMBL" id="JAQIFT010000039">
    <property type="protein sequence ID" value="MDA3731571.1"/>
    <property type="molecule type" value="Genomic_DNA"/>
</dbReference>
<evidence type="ECO:0000313" key="1">
    <source>
        <dbReference type="EMBL" id="MDA3731571.1"/>
    </source>
</evidence>